<feature type="region of interest" description="Disordered" evidence="1">
    <location>
        <begin position="104"/>
        <end position="123"/>
    </location>
</feature>
<proteinExistence type="predicted"/>
<evidence type="ECO:0000313" key="2">
    <source>
        <dbReference type="EMBL" id="VDO72480.1"/>
    </source>
</evidence>
<name>A0A183HTW4_9BILA</name>
<reference evidence="4" key="1">
    <citation type="submission" date="2016-06" db="UniProtKB">
        <authorList>
            <consortium name="WormBaseParasite"/>
        </authorList>
    </citation>
    <scope>IDENTIFICATION</scope>
</reference>
<dbReference type="STRING" id="387005.A0A183HTW4"/>
<gene>
    <name evidence="2" type="ORF">OFLC_LOCUS10930</name>
</gene>
<accession>A0A183HTW4</accession>
<evidence type="ECO:0000313" key="3">
    <source>
        <dbReference type="Proteomes" id="UP000267606"/>
    </source>
</evidence>
<dbReference type="Proteomes" id="UP000267606">
    <property type="component" value="Unassembled WGS sequence"/>
</dbReference>
<keyword evidence="3" id="KW-1185">Reference proteome</keyword>
<organism evidence="4">
    <name type="scientific">Onchocerca flexuosa</name>
    <dbReference type="NCBI Taxonomy" id="387005"/>
    <lineage>
        <taxon>Eukaryota</taxon>
        <taxon>Metazoa</taxon>
        <taxon>Ecdysozoa</taxon>
        <taxon>Nematoda</taxon>
        <taxon>Chromadorea</taxon>
        <taxon>Rhabditida</taxon>
        <taxon>Spirurina</taxon>
        <taxon>Spiruromorpha</taxon>
        <taxon>Filarioidea</taxon>
        <taxon>Onchocercidae</taxon>
        <taxon>Onchocerca</taxon>
    </lineage>
</organism>
<sequence>MKRSLVNKDVIIDKLKNEVEILKGTIETLRRENEMLKSGAVERNRSGRSNMVAGVACLNLDPTRDATSLVTLNLEKSDMYSLEHRANTGRALLSLDYDGDTEYASGENLRSSRKSDPLSQSNMNYSANCDNVQKKYLNQTEAMKFVMI</sequence>
<dbReference type="WBParaSite" id="OFLC_0001092601-mRNA-1">
    <property type="protein sequence ID" value="OFLC_0001092601-mRNA-1"/>
    <property type="gene ID" value="OFLC_0001092601"/>
</dbReference>
<reference evidence="2 3" key="2">
    <citation type="submission" date="2018-11" db="EMBL/GenBank/DDBJ databases">
        <authorList>
            <consortium name="Pathogen Informatics"/>
        </authorList>
    </citation>
    <scope>NUCLEOTIDE SEQUENCE [LARGE SCALE GENOMIC DNA]</scope>
</reference>
<evidence type="ECO:0000313" key="4">
    <source>
        <dbReference type="WBParaSite" id="OFLC_0001092601-mRNA-1"/>
    </source>
</evidence>
<protein>
    <submittedName>
        <fullName evidence="2 4">Uncharacterized protein</fullName>
    </submittedName>
</protein>
<dbReference type="AlphaFoldDB" id="A0A183HTW4"/>
<evidence type="ECO:0000256" key="1">
    <source>
        <dbReference type="SAM" id="MobiDB-lite"/>
    </source>
</evidence>
<dbReference type="EMBL" id="UZAJ01015166">
    <property type="protein sequence ID" value="VDO72480.1"/>
    <property type="molecule type" value="Genomic_DNA"/>
</dbReference>